<dbReference type="Gene3D" id="2.160.20.10">
    <property type="entry name" value="Single-stranded right-handed beta-helix, Pectin lyase-like"/>
    <property type="match status" value="1"/>
</dbReference>
<dbReference type="GO" id="GO:0016787">
    <property type="term" value="F:hydrolase activity"/>
    <property type="evidence" value="ECO:0007669"/>
    <property type="project" value="UniProtKB-KW"/>
</dbReference>
<protein>
    <recommendedName>
        <fullName evidence="5">Pectinesterase</fullName>
        <ecNumber evidence="5">3.1.1.11</ecNumber>
    </recommendedName>
</protein>
<evidence type="ECO:0000256" key="2">
    <source>
        <dbReference type="ARBA" id="ARBA00022801"/>
    </source>
</evidence>
<dbReference type="PANTHER" id="PTHR31321:SF57">
    <property type="entry name" value="PECTINESTERASE 53-RELATED"/>
    <property type="match status" value="1"/>
</dbReference>
<name>A0ABX2IRM1_9RHOO</name>
<sequence>MKNPAGPVLAFLLGLSLSGCSLLASQPVSPQVAPGSASRPVLNAEEAGRFTRERYFAHKGRLSAPEHDPWQPQPIDLAGVKADFVVGAGGSHATVQQAVNAAISSGKRSRQYIRILPGTYTGAVYVPIDAGPLTLYGSGKPEEVNIELTLDARTPPSAYIAALNPAGQFKAGDPAWAMYQVCAGQAADKPMDTPCAAVMWVQADGFQLKNLTVTNTLLESVIDAKREGHQAVALRSDGDRAQFEQVRLIGRQDTFLVNVGEAPTPTNKVGTYPLDKIARAYIRDAYIEGDVDFVFGRANAVFEQCEFRVVSTRRSVPAIVFAPDTVPASSLGFLVIHSRITGDKGHQALKFSKLGRSWDQGAGGTGYLPGSSPNGQLVIRDSYIDQSFDLAAPWDKAATTGRPHRGNVAASRNFDDPAFNRLWEFNNYGPGAQPAP</sequence>
<dbReference type="RefSeq" id="WP_170023215.1">
    <property type="nucleotide sequence ID" value="NZ_JABCSC020000006.1"/>
</dbReference>
<evidence type="ECO:0000256" key="5">
    <source>
        <dbReference type="RuleBase" id="RU000589"/>
    </source>
</evidence>
<dbReference type="EMBL" id="JABCSC020000006">
    <property type="protein sequence ID" value="NSL56936.1"/>
    <property type="molecule type" value="Genomic_DNA"/>
</dbReference>
<evidence type="ECO:0000313" key="7">
    <source>
        <dbReference type="EMBL" id="NSL56936.1"/>
    </source>
</evidence>
<dbReference type="Pfam" id="PF01095">
    <property type="entry name" value="Pectinesterase"/>
    <property type="match status" value="1"/>
</dbReference>
<comment type="pathway">
    <text evidence="5">Glycan metabolism; pectin degradation; 2-dehydro-3-deoxy-D-gluconate from pectin: step 1/5.</text>
</comment>
<dbReference type="PROSITE" id="PS51257">
    <property type="entry name" value="PROKAR_LIPOPROTEIN"/>
    <property type="match status" value="1"/>
</dbReference>
<dbReference type="InterPro" id="IPR011050">
    <property type="entry name" value="Pectin_lyase_fold/virulence"/>
</dbReference>
<feature type="chain" id="PRO_5044971562" description="Pectinesterase" evidence="5">
    <location>
        <begin position="25"/>
        <end position="436"/>
    </location>
</feature>
<dbReference type="PANTHER" id="PTHR31321">
    <property type="entry name" value="ACYL-COA THIOESTER HYDROLASE YBHC-RELATED"/>
    <property type="match status" value="1"/>
</dbReference>
<keyword evidence="5" id="KW-0732">Signal</keyword>
<gene>
    <name evidence="7" type="ORF">HJ583_018035</name>
</gene>
<keyword evidence="8" id="KW-1185">Reference proteome</keyword>
<evidence type="ECO:0000313" key="8">
    <source>
        <dbReference type="Proteomes" id="UP000778523"/>
    </source>
</evidence>
<evidence type="ECO:0000256" key="3">
    <source>
        <dbReference type="ARBA" id="ARBA00023085"/>
    </source>
</evidence>
<feature type="active site" evidence="4">
    <location>
        <position position="292"/>
    </location>
</feature>
<proteinExistence type="inferred from homology"/>
<dbReference type="InterPro" id="IPR000070">
    <property type="entry name" value="Pectinesterase_cat"/>
</dbReference>
<comment type="caution">
    <text evidence="7">The sequence shown here is derived from an EMBL/GenBank/DDBJ whole genome shotgun (WGS) entry which is preliminary data.</text>
</comment>
<comment type="catalytic activity">
    <reaction evidence="5">
        <text>[(1-&gt;4)-alpha-D-galacturonosyl methyl ester](n) + n H2O = [(1-&gt;4)-alpha-D-galacturonosyl](n) + n methanol + n H(+)</text>
        <dbReference type="Rhea" id="RHEA:22380"/>
        <dbReference type="Rhea" id="RHEA-COMP:14570"/>
        <dbReference type="Rhea" id="RHEA-COMP:14573"/>
        <dbReference type="ChEBI" id="CHEBI:15377"/>
        <dbReference type="ChEBI" id="CHEBI:15378"/>
        <dbReference type="ChEBI" id="CHEBI:17790"/>
        <dbReference type="ChEBI" id="CHEBI:140522"/>
        <dbReference type="ChEBI" id="CHEBI:140523"/>
        <dbReference type="EC" id="3.1.1.11"/>
    </reaction>
</comment>
<comment type="similarity">
    <text evidence="1">Belongs to the pectinesterase family.</text>
</comment>
<dbReference type="PROSITE" id="PS00503">
    <property type="entry name" value="PECTINESTERASE_2"/>
    <property type="match status" value="1"/>
</dbReference>
<feature type="signal peptide" evidence="5">
    <location>
        <begin position="1"/>
        <end position="24"/>
    </location>
</feature>
<organism evidence="7 8">
    <name type="scientific">Uliginosibacterium aquaticum</name>
    <dbReference type="NCBI Taxonomy" id="2731212"/>
    <lineage>
        <taxon>Bacteria</taxon>
        <taxon>Pseudomonadati</taxon>
        <taxon>Pseudomonadota</taxon>
        <taxon>Betaproteobacteria</taxon>
        <taxon>Rhodocyclales</taxon>
        <taxon>Zoogloeaceae</taxon>
        <taxon>Uliginosibacterium</taxon>
    </lineage>
</organism>
<evidence type="ECO:0000256" key="4">
    <source>
        <dbReference type="PROSITE-ProRule" id="PRU10040"/>
    </source>
</evidence>
<keyword evidence="3 5" id="KW-0063">Aspartyl esterase</keyword>
<accession>A0ABX2IRM1</accession>
<dbReference type="EC" id="3.1.1.11" evidence="5"/>
<dbReference type="SUPFAM" id="SSF51126">
    <property type="entry name" value="Pectin lyase-like"/>
    <property type="match status" value="1"/>
</dbReference>
<feature type="domain" description="Pectinesterase catalytic" evidence="6">
    <location>
        <begin position="278"/>
        <end position="359"/>
    </location>
</feature>
<evidence type="ECO:0000256" key="1">
    <source>
        <dbReference type="ARBA" id="ARBA00008891"/>
    </source>
</evidence>
<dbReference type="Proteomes" id="UP000778523">
    <property type="component" value="Unassembled WGS sequence"/>
</dbReference>
<dbReference type="InterPro" id="IPR033131">
    <property type="entry name" value="Pectinesterase_Asp_AS"/>
</dbReference>
<reference evidence="7 8" key="1">
    <citation type="submission" date="2020-06" db="EMBL/GenBank/DDBJ databases">
        <title>Draft genome of Uliginosibacterium sp. IMCC34675.</title>
        <authorList>
            <person name="Song J."/>
        </authorList>
    </citation>
    <scope>NUCLEOTIDE SEQUENCE [LARGE SCALE GENOMIC DNA]</scope>
    <source>
        <strain evidence="7 8">IMCC34675</strain>
    </source>
</reference>
<evidence type="ECO:0000259" key="6">
    <source>
        <dbReference type="Pfam" id="PF01095"/>
    </source>
</evidence>
<dbReference type="InterPro" id="IPR012334">
    <property type="entry name" value="Pectin_lyas_fold"/>
</dbReference>
<keyword evidence="2 5" id="KW-0378">Hydrolase</keyword>
<dbReference type="NCBIfam" id="NF007822">
    <property type="entry name" value="PRK10531.1"/>
    <property type="match status" value="1"/>
</dbReference>